<evidence type="ECO:0000256" key="5">
    <source>
        <dbReference type="ARBA" id="ARBA00022989"/>
    </source>
</evidence>
<keyword evidence="3 8" id="KW-0349">Heme</keyword>
<gene>
    <name evidence="8" type="primary">msrQ</name>
    <name evidence="10" type="ORF">DFR29_11760</name>
</gene>
<dbReference type="HAMAP" id="MF_01207">
    <property type="entry name" value="MsrQ"/>
    <property type="match status" value="1"/>
</dbReference>
<feature type="transmembrane region" description="Helical" evidence="8">
    <location>
        <begin position="181"/>
        <end position="197"/>
    </location>
</feature>
<dbReference type="PANTHER" id="PTHR36964">
    <property type="entry name" value="PROTEIN-METHIONINE-SULFOXIDE REDUCTASE HEME-BINDING SUBUNIT MSRQ"/>
    <property type="match status" value="1"/>
</dbReference>
<dbReference type="InterPro" id="IPR013130">
    <property type="entry name" value="Fe3_Rdtase_TM_dom"/>
</dbReference>
<keyword evidence="8" id="KW-0479">Metal-binding</keyword>
<dbReference type="PANTHER" id="PTHR36964:SF1">
    <property type="entry name" value="PROTEIN-METHIONINE-SULFOXIDE REDUCTASE HEME-BINDING SUBUNIT MSRQ"/>
    <property type="match status" value="1"/>
</dbReference>
<keyword evidence="7 8" id="KW-0472">Membrane</keyword>
<keyword evidence="8" id="KW-0249">Electron transport</keyword>
<evidence type="ECO:0000256" key="8">
    <source>
        <dbReference type="HAMAP-Rule" id="MF_01207"/>
    </source>
</evidence>
<dbReference type="AlphaFoldDB" id="A0A4R6YNK9"/>
<dbReference type="GO" id="GO:0005886">
    <property type="term" value="C:plasma membrane"/>
    <property type="evidence" value="ECO:0007669"/>
    <property type="project" value="UniProtKB-SubCell"/>
</dbReference>
<sequence>MTKPFDRRIAAAKAIVFSLCLLPLVLLLWDTLHDQLGADPVAQLEHRSGDWALRLLLLTLAVTPLRQLSGQAVVLRLRRMLGLFAFFYASVHLGIYLVIDLGAFWRQLFEEILKRPYITVGFSAWLLMLPLAITSTRGMMRRLGRNWGRLHKLVYLVGICAVLHYLWLVKSGQKIAVREPLIYLGIYLALMAARLPWQRWLPQRAAANPPTLRKAE</sequence>
<dbReference type="Pfam" id="PF01794">
    <property type="entry name" value="Ferric_reduct"/>
    <property type="match status" value="1"/>
</dbReference>
<dbReference type="GO" id="GO:0009055">
    <property type="term" value="F:electron transfer activity"/>
    <property type="evidence" value="ECO:0007669"/>
    <property type="project" value="UniProtKB-UniRule"/>
</dbReference>
<dbReference type="RefSeq" id="WP_133821010.1">
    <property type="nucleotide sequence ID" value="NZ_SNZH01000017.1"/>
</dbReference>
<reference evidence="10 11" key="1">
    <citation type="submission" date="2019-03" db="EMBL/GenBank/DDBJ databases">
        <title>Genomic Encyclopedia of Type Strains, Phase IV (KMG-IV): sequencing the most valuable type-strain genomes for metagenomic binning, comparative biology and taxonomic classification.</title>
        <authorList>
            <person name="Goeker M."/>
        </authorList>
    </citation>
    <scope>NUCLEOTIDE SEQUENCE [LARGE SCALE GENOMIC DNA]</scope>
    <source>
        <strain evidence="10 11">DSM 21667</strain>
    </source>
</reference>
<evidence type="ECO:0000313" key="11">
    <source>
        <dbReference type="Proteomes" id="UP000295293"/>
    </source>
</evidence>
<comment type="similarity">
    <text evidence="8">Belongs to the MsrQ family.</text>
</comment>
<accession>A0A4R6YNK9</accession>
<feature type="transmembrane region" description="Helical" evidence="8">
    <location>
        <begin position="117"/>
        <end position="133"/>
    </location>
</feature>
<organism evidence="10 11">
    <name type="scientific">Tahibacter aquaticus</name>
    <dbReference type="NCBI Taxonomy" id="520092"/>
    <lineage>
        <taxon>Bacteria</taxon>
        <taxon>Pseudomonadati</taxon>
        <taxon>Pseudomonadota</taxon>
        <taxon>Gammaproteobacteria</taxon>
        <taxon>Lysobacterales</taxon>
        <taxon>Rhodanobacteraceae</taxon>
        <taxon>Tahibacter</taxon>
    </lineage>
</organism>
<feature type="domain" description="Ferric oxidoreductase" evidence="9">
    <location>
        <begin position="49"/>
        <end position="160"/>
    </location>
</feature>
<dbReference type="GO" id="GO:0030091">
    <property type="term" value="P:protein repair"/>
    <property type="evidence" value="ECO:0007669"/>
    <property type="project" value="UniProtKB-UniRule"/>
</dbReference>
<evidence type="ECO:0000256" key="4">
    <source>
        <dbReference type="ARBA" id="ARBA00022692"/>
    </source>
</evidence>
<keyword evidence="8" id="KW-0288">FMN</keyword>
<comment type="caution">
    <text evidence="10">The sequence shown here is derived from an EMBL/GenBank/DDBJ whole genome shotgun (WGS) entry which is preliminary data.</text>
</comment>
<evidence type="ECO:0000256" key="3">
    <source>
        <dbReference type="ARBA" id="ARBA00022617"/>
    </source>
</evidence>
<feature type="transmembrane region" description="Helical" evidence="8">
    <location>
        <begin position="12"/>
        <end position="31"/>
    </location>
</feature>
<protein>
    <recommendedName>
        <fullName evidence="8">Protein-methionine-sulfoxide reductase heme-binding subunit MsrQ</fullName>
    </recommendedName>
    <alternativeName>
        <fullName evidence="8">Flavocytochrome MsrQ</fullName>
    </alternativeName>
</protein>
<keyword evidence="8" id="KW-1003">Cell membrane</keyword>
<comment type="subunit">
    <text evidence="8">Heterodimer of a catalytic subunit (MsrP) and a heme-binding subunit (MsrQ).</text>
</comment>
<keyword evidence="4 8" id="KW-0812">Transmembrane</keyword>
<keyword evidence="6 8" id="KW-0408">Iron</keyword>
<dbReference type="OrthoDB" id="9788328at2"/>
<evidence type="ECO:0000259" key="9">
    <source>
        <dbReference type="Pfam" id="PF01794"/>
    </source>
</evidence>
<dbReference type="Proteomes" id="UP000295293">
    <property type="component" value="Unassembled WGS sequence"/>
</dbReference>
<comment type="function">
    <text evidence="8">Part of the MsrPQ system that repairs oxidized periplasmic proteins containing methionine sulfoxide residues (Met-O), using respiratory chain electrons. Thus protects these proteins from oxidative-stress damage caused by reactive species of oxygen and chlorine generated by the host defense mechanisms. MsrPQ is essential for the maintenance of envelope integrity under bleach stress, rescuing a wide series of structurally unrelated periplasmic proteins from methionine oxidation. MsrQ provides electrons for reduction to the reductase catalytic subunit MsrP, using the quinone pool of the respiratory chain.</text>
</comment>
<dbReference type="GO" id="GO:0010181">
    <property type="term" value="F:FMN binding"/>
    <property type="evidence" value="ECO:0007669"/>
    <property type="project" value="UniProtKB-UniRule"/>
</dbReference>
<keyword evidence="8" id="KW-0285">Flavoprotein</keyword>
<comment type="subcellular location">
    <subcellularLocation>
        <location evidence="8">Cell membrane</location>
        <topology evidence="8">Multi-pass membrane protein</topology>
    </subcellularLocation>
    <subcellularLocation>
        <location evidence="1">Membrane</location>
        <topology evidence="1">Multi-pass membrane protein</topology>
    </subcellularLocation>
</comment>
<feature type="transmembrane region" description="Helical" evidence="8">
    <location>
        <begin position="81"/>
        <end position="105"/>
    </location>
</feature>
<dbReference type="GO" id="GO:0016679">
    <property type="term" value="F:oxidoreductase activity, acting on diphenols and related substances as donors"/>
    <property type="evidence" value="ECO:0007669"/>
    <property type="project" value="TreeGrafter"/>
</dbReference>
<proteinExistence type="inferred from homology"/>
<comment type="cofactor">
    <cofactor evidence="8">
        <name>FMN</name>
        <dbReference type="ChEBI" id="CHEBI:58210"/>
    </cofactor>
    <text evidence="8">Binds 1 FMN per subunit.</text>
</comment>
<evidence type="ECO:0000256" key="6">
    <source>
        <dbReference type="ARBA" id="ARBA00023004"/>
    </source>
</evidence>
<feature type="transmembrane region" description="Helical" evidence="8">
    <location>
        <begin position="153"/>
        <end position="169"/>
    </location>
</feature>
<evidence type="ECO:0000256" key="1">
    <source>
        <dbReference type="ARBA" id="ARBA00004141"/>
    </source>
</evidence>
<dbReference type="GO" id="GO:0020037">
    <property type="term" value="F:heme binding"/>
    <property type="evidence" value="ECO:0007669"/>
    <property type="project" value="UniProtKB-UniRule"/>
</dbReference>
<dbReference type="GO" id="GO:0046872">
    <property type="term" value="F:metal ion binding"/>
    <property type="evidence" value="ECO:0007669"/>
    <property type="project" value="UniProtKB-KW"/>
</dbReference>
<dbReference type="EMBL" id="SNZH01000017">
    <property type="protein sequence ID" value="TDR39155.1"/>
    <property type="molecule type" value="Genomic_DNA"/>
</dbReference>
<evidence type="ECO:0000256" key="7">
    <source>
        <dbReference type="ARBA" id="ARBA00023136"/>
    </source>
</evidence>
<dbReference type="InterPro" id="IPR022837">
    <property type="entry name" value="MsrQ-like"/>
</dbReference>
<keyword evidence="11" id="KW-1185">Reference proteome</keyword>
<keyword evidence="2 8" id="KW-0813">Transport</keyword>
<keyword evidence="5 8" id="KW-1133">Transmembrane helix</keyword>
<feature type="transmembrane region" description="Helical" evidence="8">
    <location>
        <begin position="51"/>
        <end position="69"/>
    </location>
</feature>
<evidence type="ECO:0000313" key="10">
    <source>
        <dbReference type="EMBL" id="TDR39155.1"/>
    </source>
</evidence>
<comment type="cofactor">
    <cofactor evidence="8">
        <name>heme b</name>
        <dbReference type="ChEBI" id="CHEBI:60344"/>
    </cofactor>
    <text evidence="8">Binds 1 heme b (iron(II)-protoporphyrin IX) group per subunit.</text>
</comment>
<name>A0A4R6YNK9_9GAMM</name>
<evidence type="ECO:0000256" key="2">
    <source>
        <dbReference type="ARBA" id="ARBA00022448"/>
    </source>
</evidence>